<sequence length="101" mass="10657">MSHQARLGRLQYGSGGPANADFDKVLAKEPGAENGVVVATPSHGARTSTSAQVLAEHRQINVARHCPLPGHDMAEVRCRPQISHGRAGAIALLLKRGCETV</sequence>
<evidence type="ECO:0000313" key="2">
    <source>
        <dbReference type="EMBL" id="KRR28706.1"/>
    </source>
</evidence>
<feature type="region of interest" description="Disordered" evidence="1">
    <location>
        <begin position="1"/>
        <end position="21"/>
    </location>
</feature>
<dbReference type="EMBL" id="LLYA01000069">
    <property type="protein sequence ID" value="KRR28706.1"/>
    <property type="molecule type" value="Genomic_DNA"/>
</dbReference>
<keyword evidence="3" id="KW-1185">Reference proteome</keyword>
<gene>
    <name evidence="2" type="ORF">CQ13_39365</name>
</gene>
<dbReference type="AlphaFoldDB" id="A0A0R3N8M2"/>
<evidence type="ECO:0000313" key="3">
    <source>
        <dbReference type="Proteomes" id="UP000052023"/>
    </source>
</evidence>
<organism evidence="2 3">
    <name type="scientific">Bradyrhizobium retamae</name>
    <dbReference type="NCBI Taxonomy" id="1300035"/>
    <lineage>
        <taxon>Bacteria</taxon>
        <taxon>Pseudomonadati</taxon>
        <taxon>Pseudomonadota</taxon>
        <taxon>Alphaproteobacteria</taxon>
        <taxon>Hyphomicrobiales</taxon>
        <taxon>Nitrobacteraceae</taxon>
        <taxon>Bradyrhizobium</taxon>
    </lineage>
</organism>
<proteinExistence type="predicted"/>
<accession>A0A0R3N8M2</accession>
<dbReference type="Proteomes" id="UP000052023">
    <property type="component" value="Unassembled WGS sequence"/>
</dbReference>
<name>A0A0R3N8M2_9BRAD</name>
<protein>
    <submittedName>
        <fullName evidence="2">Uncharacterized protein</fullName>
    </submittedName>
</protein>
<reference evidence="2 3" key="1">
    <citation type="submission" date="2014-03" db="EMBL/GenBank/DDBJ databases">
        <title>Bradyrhizobium valentinum sp. nov., isolated from effective nodules of Lupinus mariae-josephae, a lupine endemic of basic-lime soils in Eastern Spain.</title>
        <authorList>
            <person name="Duran D."/>
            <person name="Rey L."/>
            <person name="Navarro A."/>
            <person name="Busquets A."/>
            <person name="Imperial J."/>
            <person name="Ruiz-Argueso T."/>
        </authorList>
    </citation>
    <scope>NUCLEOTIDE SEQUENCE [LARGE SCALE GENOMIC DNA]</scope>
    <source>
        <strain evidence="2 3">Ro19</strain>
    </source>
</reference>
<evidence type="ECO:0000256" key="1">
    <source>
        <dbReference type="SAM" id="MobiDB-lite"/>
    </source>
</evidence>
<comment type="caution">
    <text evidence="2">The sequence shown here is derived from an EMBL/GenBank/DDBJ whole genome shotgun (WGS) entry which is preliminary data.</text>
</comment>